<evidence type="ECO:0000313" key="4">
    <source>
        <dbReference type="Proteomes" id="UP001363622"/>
    </source>
</evidence>
<accession>A0ABR1KMY3</accession>
<evidence type="ECO:0000256" key="1">
    <source>
        <dbReference type="SAM" id="MobiDB-lite"/>
    </source>
</evidence>
<reference evidence="3 4" key="1">
    <citation type="submission" date="2024-04" db="EMBL/GenBank/DDBJ databases">
        <title>Phyllosticta paracitricarpa is synonymous to the EU quarantine fungus P. citricarpa based on phylogenomic analyses.</title>
        <authorList>
            <consortium name="Lawrence Berkeley National Laboratory"/>
            <person name="Van Ingen-Buijs V.A."/>
            <person name="Van Westerhoven A.C."/>
            <person name="Haridas S."/>
            <person name="Skiadas P."/>
            <person name="Martin F."/>
            <person name="Groenewald J.Z."/>
            <person name="Crous P.W."/>
            <person name="Seidl M.F."/>
        </authorList>
    </citation>
    <scope>NUCLEOTIDE SEQUENCE [LARGE SCALE GENOMIC DNA]</scope>
    <source>
        <strain evidence="3 4">CBS 123371</strain>
    </source>
</reference>
<gene>
    <name evidence="3" type="ORF">IWZ03DRAFT_199268</name>
</gene>
<feature type="signal peptide" evidence="2">
    <location>
        <begin position="1"/>
        <end position="21"/>
    </location>
</feature>
<feature type="region of interest" description="Disordered" evidence="1">
    <location>
        <begin position="110"/>
        <end position="178"/>
    </location>
</feature>
<dbReference type="EMBL" id="JBBPHU010000006">
    <property type="protein sequence ID" value="KAK7516813.1"/>
    <property type="molecule type" value="Genomic_DNA"/>
</dbReference>
<protein>
    <submittedName>
        <fullName evidence="3">Uncharacterized protein</fullName>
    </submittedName>
</protein>
<sequence>MYPRQNSFLTWCSFLASSMLAFVQDEIDEWLSQSEMKLFVVLDECAYLQAPPCMLASAALYHRKFREIGNWVGRGHAQMNDRARVGHLGIPQQLLGIPQAAPALPSYPYPKPQSRQSMRGKERMNASCVGGLSPIHHPRVGSPFASETSQQHRVAESATEEGDPRTSAIHGRSESRKR</sequence>
<keyword evidence="2" id="KW-0732">Signal</keyword>
<keyword evidence="4" id="KW-1185">Reference proteome</keyword>
<proteinExistence type="predicted"/>
<evidence type="ECO:0000313" key="3">
    <source>
        <dbReference type="EMBL" id="KAK7516813.1"/>
    </source>
</evidence>
<name>A0ABR1KMY3_9PEZI</name>
<comment type="caution">
    <text evidence="3">The sequence shown here is derived from an EMBL/GenBank/DDBJ whole genome shotgun (WGS) entry which is preliminary data.</text>
</comment>
<dbReference type="Proteomes" id="UP001363622">
    <property type="component" value="Unassembled WGS sequence"/>
</dbReference>
<organism evidence="3 4">
    <name type="scientific">Phyllosticta citriasiana</name>
    <dbReference type="NCBI Taxonomy" id="595635"/>
    <lineage>
        <taxon>Eukaryota</taxon>
        <taxon>Fungi</taxon>
        <taxon>Dikarya</taxon>
        <taxon>Ascomycota</taxon>
        <taxon>Pezizomycotina</taxon>
        <taxon>Dothideomycetes</taxon>
        <taxon>Dothideomycetes incertae sedis</taxon>
        <taxon>Botryosphaeriales</taxon>
        <taxon>Phyllostictaceae</taxon>
        <taxon>Phyllosticta</taxon>
    </lineage>
</organism>
<feature type="chain" id="PRO_5046733794" evidence="2">
    <location>
        <begin position="22"/>
        <end position="178"/>
    </location>
</feature>
<evidence type="ECO:0000256" key="2">
    <source>
        <dbReference type="SAM" id="SignalP"/>
    </source>
</evidence>